<dbReference type="EMBL" id="FOXA01000070">
    <property type="protein sequence ID" value="SFQ25300.1"/>
    <property type="molecule type" value="Genomic_DNA"/>
</dbReference>
<protein>
    <submittedName>
        <fullName evidence="1">Uncharacterized protein</fullName>
    </submittedName>
</protein>
<accession>A0A1I5X070</accession>
<name>A0A1I5X070_9RHOB</name>
<sequence length="136" mass="14721">MGVEASVLMENVVLRRRYLMSVETLSNEEVHALTDSKNTDVAATASRWSRAGKIFTVKSCRAVRVPIFQLAGGRPRPEIARVLAALPECQRSGWPAGFWFASPHGFLGCSAMEALEDPARVDEVVAAAERTGCTTG</sequence>
<proteinExistence type="predicted"/>
<dbReference type="Proteomes" id="UP000199356">
    <property type="component" value="Unassembled WGS sequence"/>
</dbReference>
<keyword evidence="2" id="KW-1185">Reference proteome</keyword>
<evidence type="ECO:0000313" key="1">
    <source>
        <dbReference type="EMBL" id="SFQ25300.1"/>
    </source>
</evidence>
<dbReference type="AlphaFoldDB" id="A0A1I5X070"/>
<gene>
    <name evidence="1" type="ORF">SAMN04488047_1703</name>
</gene>
<organism evidence="1 2">
    <name type="scientific">Tranquillimonas alkanivorans</name>
    <dbReference type="NCBI Taxonomy" id="441119"/>
    <lineage>
        <taxon>Bacteria</taxon>
        <taxon>Pseudomonadati</taxon>
        <taxon>Pseudomonadota</taxon>
        <taxon>Alphaproteobacteria</taxon>
        <taxon>Rhodobacterales</taxon>
        <taxon>Roseobacteraceae</taxon>
        <taxon>Tranquillimonas</taxon>
    </lineage>
</organism>
<dbReference type="STRING" id="441119.SAMN04488047_1703"/>
<reference evidence="1 2" key="1">
    <citation type="submission" date="2016-10" db="EMBL/GenBank/DDBJ databases">
        <authorList>
            <person name="de Groot N.N."/>
        </authorList>
    </citation>
    <scope>NUCLEOTIDE SEQUENCE [LARGE SCALE GENOMIC DNA]</scope>
    <source>
        <strain evidence="1 2">DSM 19547</strain>
    </source>
</reference>
<evidence type="ECO:0000313" key="2">
    <source>
        <dbReference type="Proteomes" id="UP000199356"/>
    </source>
</evidence>